<dbReference type="GO" id="GO:0016020">
    <property type="term" value="C:membrane"/>
    <property type="evidence" value="ECO:0007669"/>
    <property type="project" value="UniProtKB-SubCell"/>
</dbReference>
<dbReference type="PANTHER" id="PTHR35518:SF2">
    <property type="entry name" value="MAINTENANCE OF TELOMERE CAPPING PROTEIN 6"/>
    <property type="match status" value="1"/>
</dbReference>
<keyword evidence="2 10" id="KW-0812">Transmembrane</keyword>
<keyword evidence="3" id="KW-0732">Signal</keyword>
<sequence length="614" mass="67042">MSLSFSSDVALNATEAAVFLSERDVAGQIPINFVSTSAVSLRAACFGDNVYDRDAAGKCISNLLVVGYRRFLIDLYWSSDQRDWMLCPLSLSPDVPVVTVSSISPTSSTTTTATSGITATTTATTTTTTTSETTKATVTAVARSSGSVLYEMGPYRCSLDLDLSDLINVFRGFFQAYTSELTVYTRYISLNLHAAGSATSPNEAASTVTGSQLPTGSESVSYLFDEHLSSYIYTPSTLASERANLNQSWYQVEDGYKPITEYFTIYEDPNGDQSTPDGWPCVKYLQLAQEKRLLIDYGTIDSQLQDYNLSYMSDVIFPSNYLTSTVSVSLDSDGSVDTGCFYDPDATTVSQANNSWALSDYIPIPEGLSQNSTIAAMSLVASNLTACGLTPTLNDTLFNKTADTDPEPYTEISLSSSWAWSIGQPANADSSSASFSATDRCAVIDLTNSGHWRAINCSQVRYAACRVGNNPFTWQLSPAPYTFRDAYDHGCPENTSFAIPRTGLENTYLYQYLLTRTDVLDPTSAFPNRTKVWLDMNCIDVESCWVTGGPDQECPYASDPQQLERRTVLVAAIAGIVICIIAALTLFVKCNANRRNSRRNKRVIKGWEYEGVPS</sequence>
<gene>
    <name evidence="12" type="ORF">ABL_01048</name>
</gene>
<reference evidence="13" key="1">
    <citation type="journal article" date="2016" name="Genome Announc.">
        <title>Draft genome sequence of Aspergillus niger strain An76.</title>
        <authorList>
            <person name="Gong W."/>
            <person name="Cheng Z."/>
            <person name="Zhang H."/>
            <person name="Liu L."/>
            <person name="Gao P."/>
            <person name="Wang L."/>
        </authorList>
    </citation>
    <scope>NUCLEOTIDE SEQUENCE [LARGE SCALE GENOMIC DNA]</scope>
    <source>
        <strain evidence="13">An76</strain>
    </source>
</reference>
<evidence type="ECO:0000256" key="3">
    <source>
        <dbReference type="ARBA" id="ARBA00022729"/>
    </source>
</evidence>
<dbReference type="AlphaFoldDB" id="A0A100I5I5"/>
<dbReference type="OrthoDB" id="5573651at2759"/>
<evidence type="ECO:0000256" key="1">
    <source>
        <dbReference type="ARBA" id="ARBA00004479"/>
    </source>
</evidence>
<evidence type="ECO:0000256" key="2">
    <source>
        <dbReference type="ARBA" id="ARBA00022692"/>
    </source>
</evidence>
<comment type="function">
    <text evidence="7">May be involved in telomere capping.</text>
</comment>
<comment type="similarity">
    <text evidence="8">Belongs to the MTC6 family.</text>
</comment>
<protein>
    <recommendedName>
        <fullName evidence="9">Maintenance of telomere capping protein 6</fullName>
    </recommendedName>
</protein>
<evidence type="ECO:0000259" key="11">
    <source>
        <dbReference type="Pfam" id="PF25506"/>
    </source>
</evidence>
<evidence type="ECO:0000256" key="7">
    <source>
        <dbReference type="ARBA" id="ARBA00037703"/>
    </source>
</evidence>
<dbReference type="PaxDb" id="5061-CADANGAP00001612"/>
<dbReference type="VEuPathDB" id="FungiDB:M747DRAFT_320375"/>
<evidence type="ECO:0000313" key="13">
    <source>
        <dbReference type="Proteomes" id="UP000068243"/>
    </source>
</evidence>
<dbReference type="Proteomes" id="UP000068243">
    <property type="component" value="Unassembled WGS sequence"/>
</dbReference>
<comment type="caution">
    <text evidence="12">The sequence shown here is derived from an EMBL/GenBank/DDBJ whole genome shotgun (WGS) entry which is preliminary data.</text>
</comment>
<keyword evidence="4 10" id="KW-1133">Transmembrane helix</keyword>
<feature type="transmembrane region" description="Helical" evidence="10">
    <location>
        <begin position="568"/>
        <end position="592"/>
    </location>
</feature>
<evidence type="ECO:0000256" key="10">
    <source>
        <dbReference type="SAM" id="Phobius"/>
    </source>
</evidence>
<dbReference type="Pfam" id="PF25506">
    <property type="entry name" value="TIM-barrel_MTC6"/>
    <property type="match status" value="1"/>
</dbReference>
<dbReference type="InterPro" id="IPR016187">
    <property type="entry name" value="CTDL_fold"/>
</dbReference>
<evidence type="ECO:0000313" key="12">
    <source>
        <dbReference type="EMBL" id="GAQ35101.1"/>
    </source>
</evidence>
<feature type="domain" description="MTC6 partial TIM-barrel" evidence="11">
    <location>
        <begin position="11"/>
        <end position="398"/>
    </location>
</feature>
<dbReference type="VEuPathDB" id="FungiDB:An02g01520"/>
<dbReference type="SUPFAM" id="SSF56436">
    <property type="entry name" value="C-type lectin-like"/>
    <property type="match status" value="1"/>
</dbReference>
<dbReference type="OMA" id="WGTIDPQ"/>
<accession>A0A100I5I5</accession>
<evidence type="ECO:0000256" key="9">
    <source>
        <dbReference type="ARBA" id="ARBA00039865"/>
    </source>
</evidence>
<dbReference type="EMBL" id="BCMY01000001">
    <property type="protein sequence ID" value="GAQ35101.1"/>
    <property type="molecule type" value="Genomic_DNA"/>
</dbReference>
<organism evidence="12 13">
    <name type="scientific">Aspergillus niger</name>
    <dbReference type="NCBI Taxonomy" id="5061"/>
    <lineage>
        <taxon>Eukaryota</taxon>
        <taxon>Fungi</taxon>
        <taxon>Dikarya</taxon>
        <taxon>Ascomycota</taxon>
        <taxon>Pezizomycotina</taxon>
        <taxon>Eurotiomycetes</taxon>
        <taxon>Eurotiomycetidae</taxon>
        <taxon>Eurotiales</taxon>
        <taxon>Aspergillaceae</taxon>
        <taxon>Aspergillus</taxon>
        <taxon>Aspergillus subgen. Circumdati</taxon>
    </lineage>
</organism>
<keyword evidence="6" id="KW-0325">Glycoprotein</keyword>
<evidence type="ECO:0000256" key="6">
    <source>
        <dbReference type="ARBA" id="ARBA00023180"/>
    </source>
</evidence>
<dbReference type="VEuPathDB" id="FungiDB:ATCC64974_60190"/>
<dbReference type="VEuPathDB" id="FungiDB:ASPNIDRAFT2_1184567"/>
<dbReference type="PANTHER" id="PTHR35518">
    <property type="entry name" value="MAINTENANCE OF TELOMOERE CAPPING"/>
    <property type="match status" value="1"/>
</dbReference>
<dbReference type="InterPro" id="IPR057530">
    <property type="entry name" value="TIM-barrel_MTC6"/>
</dbReference>
<evidence type="ECO:0000256" key="5">
    <source>
        <dbReference type="ARBA" id="ARBA00023136"/>
    </source>
</evidence>
<dbReference type="InterPro" id="IPR051008">
    <property type="entry name" value="Telomere_Capping_Maintenance"/>
</dbReference>
<keyword evidence="5 10" id="KW-0472">Membrane</keyword>
<comment type="subcellular location">
    <subcellularLocation>
        <location evidence="1">Membrane</location>
        <topology evidence="1">Single-pass type I membrane protein</topology>
    </subcellularLocation>
</comment>
<evidence type="ECO:0000256" key="8">
    <source>
        <dbReference type="ARBA" id="ARBA00038159"/>
    </source>
</evidence>
<proteinExistence type="inferred from homology"/>
<evidence type="ECO:0000256" key="4">
    <source>
        <dbReference type="ARBA" id="ARBA00022989"/>
    </source>
</evidence>
<name>A0A100I5I5_ASPNG</name>